<evidence type="ECO:0000313" key="2">
    <source>
        <dbReference type="Proteomes" id="UP001281614"/>
    </source>
</evidence>
<sequence>MVTSSLDYHNVCQHGVILENYPNFGLQCQIIGRLWRLGQSEKVYWKILQTQGTYDPWIETPGPETKCLPAWNKASRTASPIVSWFWKSLQSYSARAQNSSIGFKFGADKNTRAVLTTGNDSEYPAEDHFNGLNGSSISIFMPKDQQKPHVMQSLSSRPLISVAHELPRAWVPPRYGFRIA</sequence>
<reference evidence="1" key="1">
    <citation type="submission" date="2023-02" db="EMBL/GenBank/DDBJ databases">
        <title>Colletotrichum kahawae CIFC_Que2 genome sequencing and assembly.</title>
        <authorList>
            <person name="Baroncelli R."/>
        </authorList>
    </citation>
    <scope>NUCLEOTIDE SEQUENCE</scope>
    <source>
        <strain evidence="1">CIFC_Que2</strain>
    </source>
</reference>
<accession>A0AAE0DB97</accession>
<evidence type="ECO:0000313" key="1">
    <source>
        <dbReference type="EMBL" id="KAK2774078.1"/>
    </source>
</evidence>
<protein>
    <submittedName>
        <fullName evidence="1">Uncharacterized protein</fullName>
    </submittedName>
</protein>
<gene>
    <name evidence="1" type="ORF">CKAH01_13301</name>
</gene>
<dbReference type="Proteomes" id="UP001281614">
    <property type="component" value="Unassembled WGS sequence"/>
</dbReference>
<organism evidence="1 2">
    <name type="scientific">Colletotrichum kahawae</name>
    <name type="common">Coffee berry disease fungus</name>
    <dbReference type="NCBI Taxonomy" id="34407"/>
    <lineage>
        <taxon>Eukaryota</taxon>
        <taxon>Fungi</taxon>
        <taxon>Dikarya</taxon>
        <taxon>Ascomycota</taxon>
        <taxon>Pezizomycotina</taxon>
        <taxon>Sordariomycetes</taxon>
        <taxon>Hypocreomycetidae</taxon>
        <taxon>Glomerellales</taxon>
        <taxon>Glomerellaceae</taxon>
        <taxon>Colletotrichum</taxon>
        <taxon>Colletotrichum gloeosporioides species complex</taxon>
    </lineage>
</organism>
<name>A0AAE0DB97_COLKA</name>
<dbReference type="EMBL" id="VYYT01000049">
    <property type="protein sequence ID" value="KAK2774078.1"/>
    <property type="molecule type" value="Genomic_DNA"/>
</dbReference>
<comment type="caution">
    <text evidence="1">The sequence shown here is derived from an EMBL/GenBank/DDBJ whole genome shotgun (WGS) entry which is preliminary data.</text>
</comment>
<proteinExistence type="predicted"/>
<keyword evidence="2" id="KW-1185">Reference proteome</keyword>
<dbReference type="AlphaFoldDB" id="A0AAE0DB97"/>